<evidence type="ECO:0000256" key="8">
    <source>
        <dbReference type="HAMAP-Rule" id="MF_00238"/>
    </source>
</evidence>
<evidence type="ECO:0000256" key="2">
    <source>
        <dbReference type="ARBA" id="ARBA00022679"/>
    </source>
</evidence>
<comment type="catalytic activity">
    <reaction evidence="6 8">
        <text>dCMP + ATP = dCDP + ADP</text>
        <dbReference type="Rhea" id="RHEA:25094"/>
        <dbReference type="ChEBI" id="CHEBI:30616"/>
        <dbReference type="ChEBI" id="CHEBI:57566"/>
        <dbReference type="ChEBI" id="CHEBI:58593"/>
        <dbReference type="ChEBI" id="CHEBI:456216"/>
        <dbReference type="EC" id="2.7.4.25"/>
    </reaction>
</comment>
<accession>A0A3P8KBT7</accession>
<evidence type="ECO:0000313" key="11">
    <source>
        <dbReference type="Proteomes" id="UP000280036"/>
    </source>
</evidence>
<dbReference type="InterPro" id="IPR003136">
    <property type="entry name" value="Cytidylate_kin"/>
</dbReference>
<evidence type="ECO:0000256" key="1">
    <source>
        <dbReference type="ARBA" id="ARBA00009427"/>
    </source>
</evidence>
<dbReference type="GO" id="GO:0006220">
    <property type="term" value="P:pyrimidine nucleotide metabolic process"/>
    <property type="evidence" value="ECO:0007669"/>
    <property type="project" value="UniProtKB-UniRule"/>
</dbReference>
<dbReference type="OrthoDB" id="9807434at2"/>
<keyword evidence="3 8" id="KW-0547">Nucleotide-binding</keyword>
<dbReference type="HAMAP" id="MF_00238">
    <property type="entry name" value="Cytidyl_kinase_type1"/>
    <property type="match status" value="1"/>
</dbReference>
<comment type="similarity">
    <text evidence="1 8">Belongs to the cytidylate kinase family. Type 1 subfamily.</text>
</comment>
<evidence type="ECO:0000259" key="9">
    <source>
        <dbReference type="Pfam" id="PF02224"/>
    </source>
</evidence>
<evidence type="ECO:0000256" key="3">
    <source>
        <dbReference type="ARBA" id="ARBA00022741"/>
    </source>
</evidence>
<reference evidence="10 11" key="1">
    <citation type="submission" date="2018-12" db="EMBL/GenBank/DDBJ databases">
        <authorList>
            <consortium name="Pathogen Informatics"/>
        </authorList>
    </citation>
    <scope>NUCLEOTIDE SEQUENCE [LARGE SCALE GENOMIC DNA]</scope>
    <source>
        <strain evidence="10 11">NCTC10126</strain>
    </source>
</reference>
<dbReference type="CDD" id="cd02020">
    <property type="entry name" value="CMPK"/>
    <property type="match status" value="1"/>
</dbReference>
<keyword evidence="2 8" id="KW-0808">Transferase</keyword>
<dbReference type="GO" id="GO:0036431">
    <property type="term" value="F:dCMP kinase activity"/>
    <property type="evidence" value="ECO:0007669"/>
    <property type="project" value="InterPro"/>
</dbReference>
<sequence>MSKVTKINIAIDGPCGAGKSTVSQEVARRLGYVFINSGSVYRALALNAKQLGVDWNDEAQINKTLEKNIISLDEKENIFLREKNVSIEIREDSISFGSSTIATYKKVRQYVVDLIQNITKKSKGYIMDGRDTTFKIMPYAELKIFLTASPEERAMRRLNQNVALGFNMDYNKILDEVKLRDFQDMNREVDPLHKVKDAKEIDCTNMGFEAVVVNIIELVKETIERLNKKNEK</sequence>
<evidence type="ECO:0000313" key="10">
    <source>
        <dbReference type="EMBL" id="VDR42064.1"/>
    </source>
</evidence>
<keyword evidence="8" id="KW-0963">Cytoplasm</keyword>
<protein>
    <recommendedName>
        <fullName evidence="8">Cytidylate kinase</fullName>
        <shortName evidence="8">CK</shortName>
        <ecNumber evidence="8">2.7.4.25</ecNumber>
    </recommendedName>
    <alternativeName>
        <fullName evidence="8">Cytidine monophosphate kinase</fullName>
        <shortName evidence="8">CMP kinase</shortName>
    </alternativeName>
</protein>
<dbReference type="SUPFAM" id="SSF52540">
    <property type="entry name" value="P-loop containing nucleoside triphosphate hydrolases"/>
    <property type="match status" value="1"/>
</dbReference>
<organism evidence="10 11">
    <name type="scientific">Mycoplasmopsis caviae</name>
    <dbReference type="NCBI Taxonomy" id="55603"/>
    <lineage>
        <taxon>Bacteria</taxon>
        <taxon>Bacillati</taxon>
        <taxon>Mycoplasmatota</taxon>
        <taxon>Mycoplasmoidales</taxon>
        <taxon>Metamycoplasmataceae</taxon>
        <taxon>Mycoplasmopsis</taxon>
    </lineage>
</organism>
<feature type="binding site" evidence="8">
    <location>
        <begin position="13"/>
        <end position="21"/>
    </location>
    <ligand>
        <name>ATP</name>
        <dbReference type="ChEBI" id="CHEBI:30616"/>
    </ligand>
</feature>
<feature type="domain" description="Cytidylate kinase" evidence="9">
    <location>
        <begin position="9"/>
        <end position="220"/>
    </location>
</feature>
<dbReference type="RefSeq" id="WP_126118290.1">
    <property type="nucleotide sequence ID" value="NZ_UZVY01000001.1"/>
</dbReference>
<dbReference type="Pfam" id="PF02224">
    <property type="entry name" value="Cytidylate_kin"/>
    <property type="match status" value="1"/>
</dbReference>
<keyword evidence="4 8" id="KW-0418">Kinase</keyword>
<proteinExistence type="inferred from homology"/>
<dbReference type="GO" id="GO:0036430">
    <property type="term" value="F:CMP kinase activity"/>
    <property type="evidence" value="ECO:0007669"/>
    <property type="project" value="RHEA"/>
</dbReference>
<gene>
    <name evidence="8 10" type="primary">cmk</name>
    <name evidence="10" type="ORF">NCTC10126_00560</name>
</gene>
<evidence type="ECO:0000256" key="6">
    <source>
        <dbReference type="ARBA" id="ARBA00047615"/>
    </source>
</evidence>
<dbReference type="InterPro" id="IPR027417">
    <property type="entry name" value="P-loop_NTPase"/>
</dbReference>
<comment type="catalytic activity">
    <reaction evidence="7 8">
        <text>CMP + ATP = CDP + ADP</text>
        <dbReference type="Rhea" id="RHEA:11600"/>
        <dbReference type="ChEBI" id="CHEBI:30616"/>
        <dbReference type="ChEBI" id="CHEBI:58069"/>
        <dbReference type="ChEBI" id="CHEBI:60377"/>
        <dbReference type="ChEBI" id="CHEBI:456216"/>
        <dbReference type="EC" id="2.7.4.25"/>
    </reaction>
</comment>
<comment type="subcellular location">
    <subcellularLocation>
        <location evidence="8">Cytoplasm</location>
    </subcellularLocation>
</comment>
<evidence type="ECO:0000256" key="7">
    <source>
        <dbReference type="ARBA" id="ARBA00048478"/>
    </source>
</evidence>
<keyword evidence="5 8" id="KW-0067">ATP-binding</keyword>
<dbReference type="AlphaFoldDB" id="A0A3P8KBT7"/>
<dbReference type="Proteomes" id="UP000280036">
    <property type="component" value="Unassembled WGS sequence"/>
</dbReference>
<dbReference type="EC" id="2.7.4.25" evidence="8"/>
<dbReference type="EMBL" id="UZVY01000001">
    <property type="protein sequence ID" value="VDR42064.1"/>
    <property type="molecule type" value="Genomic_DNA"/>
</dbReference>
<dbReference type="GO" id="GO:0005737">
    <property type="term" value="C:cytoplasm"/>
    <property type="evidence" value="ECO:0007669"/>
    <property type="project" value="UniProtKB-SubCell"/>
</dbReference>
<name>A0A3P8KBT7_9BACT</name>
<dbReference type="Gene3D" id="3.40.50.300">
    <property type="entry name" value="P-loop containing nucleotide triphosphate hydrolases"/>
    <property type="match status" value="1"/>
</dbReference>
<evidence type="ECO:0000256" key="4">
    <source>
        <dbReference type="ARBA" id="ARBA00022777"/>
    </source>
</evidence>
<dbReference type="GO" id="GO:0005524">
    <property type="term" value="F:ATP binding"/>
    <property type="evidence" value="ECO:0007669"/>
    <property type="project" value="UniProtKB-UniRule"/>
</dbReference>
<dbReference type="NCBIfam" id="TIGR00017">
    <property type="entry name" value="cmk"/>
    <property type="match status" value="1"/>
</dbReference>
<evidence type="ECO:0000256" key="5">
    <source>
        <dbReference type="ARBA" id="ARBA00022840"/>
    </source>
</evidence>
<dbReference type="InterPro" id="IPR011994">
    <property type="entry name" value="Cytidylate_kinase_dom"/>
</dbReference>